<dbReference type="InterPro" id="IPR036264">
    <property type="entry name" value="Bact_exopeptidase_dim_dom"/>
</dbReference>
<evidence type="ECO:0000259" key="9">
    <source>
        <dbReference type="Pfam" id="PF07687"/>
    </source>
</evidence>
<comment type="similarity">
    <text evidence="2">Belongs to the peptidase M20 family.</text>
</comment>
<dbReference type="EMBL" id="CP021330">
    <property type="protein sequence ID" value="AVX03620.1"/>
    <property type="molecule type" value="Genomic_DNA"/>
</dbReference>
<feature type="binding site" evidence="8">
    <location>
        <position position="213"/>
    </location>
    <ligand>
        <name>allantoate</name>
        <dbReference type="ChEBI" id="CHEBI:17536"/>
    </ligand>
</feature>
<dbReference type="Gene3D" id="3.40.630.10">
    <property type="entry name" value="Zn peptidases"/>
    <property type="match status" value="1"/>
</dbReference>
<dbReference type="PIRSF" id="PIRSF001235">
    <property type="entry name" value="Amidase_carbamoylase"/>
    <property type="match status" value="1"/>
</dbReference>
<reference evidence="10 11" key="1">
    <citation type="submission" date="2017-05" db="EMBL/GenBank/DDBJ databases">
        <title>Genome Analysis of Maritalea myrionectae HL2708#5.</title>
        <authorList>
            <consortium name="Cotde Inc.-PKNU"/>
            <person name="Jang D."/>
            <person name="Oh H.-M."/>
        </authorList>
    </citation>
    <scope>NUCLEOTIDE SEQUENCE [LARGE SCALE GENOMIC DNA]</scope>
    <source>
        <strain evidence="10 11">HL2708#5</strain>
    </source>
</reference>
<feature type="binding site" evidence="7">
    <location>
        <position position="124"/>
    </location>
    <ligand>
        <name>Zn(2+)</name>
        <dbReference type="ChEBI" id="CHEBI:29105"/>
        <label>2</label>
    </ligand>
</feature>
<evidence type="ECO:0000256" key="7">
    <source>
        <dbReference type="PIRSR" id="PIRSR001235-1"/>
    </source>
</evidence>
<evidence type="ECO:0000256" key="2">
    <source>
        <dbReference type="ARBA" id="ARBA00006153"/>
    </source>
</evidence>
<feature type="binding site" evidence="7">
    <location>
        <position position="188"/>
    </location>
    <ligand>
        <name>Zn(2+)</name>
        <dbReference type="ChEBI" id="CHEBI:29105"/>
        <label>1</label>
    </ligand>
</feature>
<dbReference type="Gene3D" id="3.30.70.360">
    <property type="match status" value="1"/>
</dbReference>
<accession>A0A2R4MC91</accession>
<dbReference type="InterPro" id="IPR010158">
    <property type="entry name" value="Amidase_Cbmase"/>
</dbReference>
<dbReference type="PANTHER" id="PTHR32494:SF19">
    <property type="entry name" value="ALLANTOATE DEIMINASE-RELATED"/>
    <property type="match status" value="1"/>
</dbReference>
<evidence type="ECO:0000313" key="11">
    <source>
        <dbReference type="Proteomes" id="UP000258927"/>
    </source>
</evidence>
<feature type="binding site" evidence="8">
    <location>
        <position position="285"/>
    </location>
    <ligand>
        <name>allantoate</name>
        <dbReference type="ChEBI" id="CHEBI:17536"/>
    </ligand>
</feature>
<proteinExistence type="inferred from homology"/>
<evidence type="ECO:0000256" key="4">
    <source>
        <dbReference type="ARBA" id="ARBA00022723"/>
    </source>
</evidence>
<feature type="binding site" evidence="7">
    <location>
        <position position="89"/>
    </location>
    <ligand>
        <name>Zn(2+)</name>
        <dbReference type="ChEBI" id="CHEBI:29105"/>
        <label>2</label>
    </ligand>
</feature>
<dbReference type="PANTHER" id="PTHR32494">
    <property type="entry name" value="ALLANTOATE DEIMINASE-RELATED"/>
    <property type="match status" value="1"/>
</dbReference>
<protein>
    <submittedName>
        <fullName evidence="10">Allantoate deiminase</fullName>
    </submittedName>
</protein>
<dbReference type="STRING" id="1122213.GCA_000423365_01707"/>
<dbReference type="SUPFAM" id="SSF53187">
    <property type="entry name" value="Zn-dependent exopeptidases"/>
    <property type="match status" value="1"/>
</dbReference>
<dbReference type="RefSeq" id="WP_117396720.1">
    <property type="nucleotide sequence ID" value="NZ_CP021330.1"/>
</dbReference>
<sequence length="408" mass="43505">MIDWGKLAAERLTEIAKISEDGPGVTRLPFTREHADALALIEGWMRDAGLETHLDAAGTLVGRTSFTGASQTLYMGSHQDSVRHGGAYDGIMGVALPILALKKLSSEGKTLPFNVEILAFADEEGVRFPTALIGSRALAGTYDPAVLHLKDRDGISIDKAMRAFGLSPENIPKLKRNNNQALGFLEVHIEQGPMLQDEDLSLGVVTAICGIERHSVTFHGVSGHAGTLPMRNRQDALVGASKLIGSVHELALNTEHLRATVGALDISPNVVNSVPDEARLTVEMRAPDDAIRAEAAQKIEDQAKEIAEGHGLTISYDKTYAQPAQQCADSLTKPLSKAVEAQLGRTLALPSGATHDASAMADLGPMAMMFVRCKDGISHNPEEYAAPDDMGDAVHALASFIENLAKTV</sequence>
<evidence type="ECO:0000256" key="6">
    <source>
        <dbReference type="ARBA" id="ARBA00023211"/>
    </source>
</evidence>
<feature type="binding site" evidence="7">
    <location>
        <position position="78"/>
    </location>
    <ligand>
        <name>Zn(2+)</name>
        <dbReference type="ChEBI" id="CHEBI:29105"/>
        <label>1</label>
    </ligand>
</feature>
<comment type="cofactor">
    <cofactor evidence="7">
        <name>Zn(2+)</name>
        <dbReference type="ChEBI" id="CHEBI:29105"/>
    </cofactor>
    <text evidence="7">Binds 2 Zn(2+) ions per subunit.</text>
</comment>
<dbReference type="KEGG" id="mmyr:MXMO3_01089"/>
<name>A0A2R4MC91_9HYPH</name>
<comment type="subunit">
    <text evidence="3">Homodimer.</text>
</comment>
<keyword evidence="6" id="KW-0464">Manganese</keyword>
<evidence type="ECO:0000256" key="1">
    <source>
        <dbReference type="ARBA" id="ARBA00001936"/>
    </source>
</evidence>
<evidence type="ECO:0000256" key="3">
    <source>
        <dbReference type="ARBA" id="ARBA00011738"/>
    </source>
</evidence>
<dbReference type="SUPFAM" id="SSF55031">
    <property type="entry name" value="Bacterial exopeptidase dimerisation domain"/>
    <property type="match status" value="1"/>
</dbReference>
<dbReference type="GO" id="GO:0016813">
    <property type="term" value="F:hydrolase activity, acting on carbon-nitrogen (but not peptide) bonds, in linear amidines"/>
    <property type="evidence" value="ECO:0007669"/>
    <property type="project" value="InterPro"/>
</dbReference>
<dbReference type="CDD" id="cd03884">
    <property type="entry name" value="M20_bAS"/>
    <property type="match status" value="1"/>
</dbReference>
<comment type="cofactor">
    <cofactor evidence="1">
        <name>Mn(2+)</name>
        <dbReference type="ChEBI" id="CHEBI:29035"/>
    </cofactor>
</comment>
<dbReference type="InterPro" id="IPR011650">
    <property type="entry name" value="Peptidase_M20_dimer"/>
</dbReference>
<keyword evidence="7" id="KW-0862">Zinc</keyword>
<feature type="domain" description="Peptidase M20 dimerisation" evidence="9">
    <location>
        <begin position="214"/>
        <end position="308"/>
    </location>
</feature>
<keyword evidence="11" id="KW-1185">Reference proteome</keyword>
<feature type="binding site" evidence="7">
    <location>
        <position position="379"/>
    </location>
    <ligand>
        <name>Zn(2+)</name>
        <dbReference type="ChEBI" id="CHEBI:29105"/>
        <label>2</label>
    </ligand>
</feature>
<evidence type="ECO:0000256" key="8">
    <source>
        <dbReference type="PIRSR" id="PIRSR001235-2"/>
    </source>
</evidence>
<keyword evidence="5" id="KW-0378">Hydrolase</keyword>
<dbReference type="NCBIfam" id="TIGR01879">
    <property type="entry name" value="hydantase"/>
    <property type="match status" value="1"/>
</dbReference>
<keyword evidence="4 7" id="KW-0479">Metal-binding</keyword>
<evidence type="ECO:0000313" key="10">
    <source>
        <dbReference type="EMBL" id="AVX03620.1"/>
    </source>
</evidence>
<dbReference type="Pfam" id="PF01546">
    <property type="entry name" value="Peptidase_M20"/>
    <property type="match status" value="1"/>
</dbReference>
<feature type="binding site" evidence="8">
    <location>
        <position position="272"/>
    </location>
    <ligand>
        <name>allantoate</name>
        <dbReference type="ChEBI" id="CHEBI:17536"/>
    </ligand>
</feature>
<feature type="binding site" evidence="7">
    <location>
        <position position="89"/>
    </location>
    <ligand>
        <name>Zn(2+)</name>
        <dbReference type="ChEBI" id="CHEBI:29105"/>
        <label>1</label>
    </ligand>
</feature>
<dbReference type="Proteomes" id="UP000258927">
    <property type="component" value="Chromosome"/>
</dbReference>
<dbReference type="AlphaFoldDB" id="A0A2R4MC91"/>
<dbReference type="InterPro" id="IPR002933">
    <property type="entry name" value="Peptidase_M20"/>
</dbReference>
<dbReference type="GO" id="GO:0046872">
    <property type="term" value="F:metal ion binding"/>
    <property type="evidence" value="ECO:0007669"/>
    <property type="project" value="UniProtKB-KW"/>
</dbReference>
<gene>
    <name evidence="10" type="ORF">MXMO3_01089</name>
</gene>
<organism evidence="10 11">
    <name type="scientific">Maritalea myrionectae</name>
    <dbReference type="NCBI Taxonomy" id="454601"/>
    <lineage>
        <taxon>Bacteria</taxon>
        <taxon>Pseudomonadati</taxon>
        <taxon>Pseudomonadota</taxon>
        <taxon>Alphaproteobacteria</taxon>
        <taxon>Hyphomicrobiales</taxon>
        <taxon>Devosiaceae</taxon>
        <taxon>Maritalea</taxon>
    </lineage>
</organism>
<evidence type="ECO:0000256" key="5">
    <source>
        <dbReference type="ARBA" id="ARBA00022801"/>
    </source>
</evidence>
<dbReference type="Pfam" id="PF07687">
    <property type="entry name" value="M20_dimer"/>
    <property type="match status" value="1"/>
</dbReference>